<proteinExistence type="predicted"/>
<accession>A0A1H9IRS8</accession>
<gene>
    <name evidence="4" type="ORF">SAMN05421824_2268</name>
</gene>
<evidence type="ECO:0000313" key="5">
    <source>
        <dbReference type="Proteomes" id="UP000198999"/>
    </source>
</evidence>
<dbReference type="Pfam" id="PF17132">
    <property type="entry name" value="Glyco_hydro_106"/>
    <property type="match status" value="1"/>
</dbReference>
<dbReference type="EMBL" id="FOFN01000003">
    <property type="protein sequence ID" value="SEQ77313.1"/>
    <property type="molecule type" value="Genomic_DNA"/>
</dbReference>
<keyword evidence="2 4" id="KW-0378">Hydrolase</keyword>
<dbReference type="Pfam" id="PF22666">
    <property type="entry name" value="Glyco_hydro_2_N2"/>
    <property type="match status" value="1"/>
</dbReference>
<organism evidence="4 5">
    <name type="scientific">Hyunsoonleella jejuensis</name>
    <dbReference type="NCBI Taxonomy" id="419940"/>
    <lineage>
        <taxon>Bacteria</taxon>
        <taxon>Pseudomonadati</taxon>
        <taxon>Bacteroidota</taxon>
        <taxon>Flavobacteriia</taxon>
        <taxon>Flavobacteriales</taxon>
        <taxon>Flavobacteriaceae</taxon>
    </lineage>
</organism>
<dbReference type="InterPro" id="IPR008979">
    <property type="entry name" value="Galactose-bd-like_sf"/>
</dbReference>
<dbReference type="Gene3D" id="2.60.120.260">
    <property type="entry name" value="Galactose-binding domain-like"/>
    <property type="match status" value="1"/>
</dbReference>
<dbReference type="STRING" id="419940.SAMN05421824_2268"/>
<protein>
    <submittedName>
        <fullName evidence="4">Glycosyl hydrolases family 2, sugar binding domain</fullName>
    </submittedName>
</protein>
<dbReference type="InterPro" id="IPR054593">
    <property type="entry name" value="Beta-mannosidase-like_N2"/>
</dbReference>
<evidence type="ECO:0000259" key="3">
    <source>
        <dbReference type="Pfam" id="PF22666"/>
    </source>
</evidence>
<feature type="domain" description="Beta-mannosidase-like galactose-binding" evidence="3">
    <location>
        <begin position="972"/>
        <end position="1047"/>
    </location>
</feature>
<dbReference type="PANTHER" id="PTHR43817">
    <property type="entry name" value="GLYCOSYL HYDROLASE"/>
    <property type="match status" value="1"/>
</dbReference>
<keyword evidence="5" id="KW-1185">Reference proteome</keyword>
<dbReference type="Proteomes" id="UP000198999">
    <property type="component" value="Unassembled WGS sequence"/>
</dbReference>
<evidence type="ECO:0000256" key="1">
    <source>
        <dbReference type="ARBA" id="ARBA00022729"/>
    </source>
</evidence>
<dbReference type="PROSITE" id="PS51257">
    <property type="entry name" value="PROKAR_LIPOPROTEIN"/>
    <property type="match status" value="1"/>
</dbReference>
<evidence type="ECO:0000256" key="2">
    <source>
        <dbReference type="ARBA" id="ARBA00022801"/>
    </source>
</evidence>
<dbReference type="OrthoDB" id="9761519at2"/>
<sequence>MNIKLRYIFTILMVVLSCKQQKSNVELENNFKNPPPEARPRTWMHSMSSNMSKEGFTKDLEAMADAGIGGIILFNVTTGKPKKGKVIFNSHEHIEMTAHAAKECERLGLTFGIHNCDGWTSSGGPWVTPEHSMKQLTFSQQIVKGGKVKVNLETPSSVADFYQDVAVIAYPSLVSELADENNQPIVKSSDKKLNLSIINDGKIEEKTTLKVEKEGVEWVEFQYNKPFRANSIYLNFHTRVSREMRLVLKVSDDGINYTKAAELKPLRMGKIEHGVDMILNNIQAKYFRIEVPVSLDISEISLSAVKKFDNILARTSLFKLENHRIPSIKGAKKDATIRKEDIINLSAFMDENGSLQTELPKGDWTIMRFGYTITGAVNGPASEEGRGWEVDKMSRESFKIFYEGYVRNVIDASKKVAPNALQYIEIDSYEVGGQNWTKDYQSFFKEELGYDIIEYLPLYAGRYIDNADTTERILWDVRNFNSKLMTDNYFDYFTELCHEDGLISYVEPYSFNSGFNELDATKKVDIPMGEFWMHQRYQAETAVSGARIYGKNIVSAESFSAQPNINWKGHPGTLKLTGDKAWTLGINEFFFHRFTHQPNTHVMPGLTMYQWGSHIDRTQTWWYNAGKAWFEYLARGQYILRQGIPVSNLLVFVGDGSPNSIVHRRNLKIKNQTNFDCINADALINRISVKDKTLNLPNGIQYHGLHLTNTKEMRLSTLKKIAELAQESILIVGAKPETIGGYNNSDIDKNEFDRLVDLVWGKPTTYEKADWDELFANNNVPVDLKISNGEEIEYIHRKTKTEDIYFFYNPTDKEKTFDCTFNVDGKIPELWNQMTGETTKLGAFEHKNGQTQVAISFPAEGSGFIVFRESSKGVKSVDPKNALNNKNLRFTLNTDNVIQVESNQTETLKLELSDGTKKSLAIKNLPGNVLLKNAWNVEFPDTKSGGRKVVFDSLMDWTHHAGEEIKHYSGTANYETTFTIHKKMLVEGIKCRLDLGEVNIAARVFVNGKDIGMVWMKPYVIDISSAIQLGENTLKIEVTNQWTNRLIGDEHFPDATGYHADKSKKMPDWFINNEPAPLKQRSTFTTFNFYTKDSELIPAGLVGPVKLIFSKKSLLK</sequence>
<dbReference type="GO" id="GO:0004553">
    <property type="term" value="F:hydrolase activity, hydrolyzing O-glycosyl compounds"/>
    <property type="evidence" value="ECO:0007669"/>
    <property type="project" value="UniProtKB-ARBA"/>
</dbReference>
<name>A0A1H9IRS8_9FLAO</name>
<reference evidence="4 5" key="1">
    <citation type="submission" date="2016-10" db="EMBL/GenBank/DDBJ databases">
        <authorList>
            <person name="de Groot N.N."/>
        </authorList>
    </citation>
    <scope>NUCLEOTIDE SEQUENCE [LARGE SCALE GENOMIC DNA]</scope>
    <source>
        <strain evidence="4 5">DSM 21035</strain>
    </source>
</reference>
<dbReference type="PANTHER" id="PTHR43817:SF1">
    <property type="entry name" value="HYDROLASE, FAMILY 43, PUTATIVE (AFU_ORTHOLOGUE AFUA_3G01660)-RELATED"/>
    <property type="match status" value="1"/>
</dbReference>
<dbReference type="RefSeq" id="WP_092579608.1">
    <property type="nucleotide sequence ID" value="NZ_FOFN01000003.1"/>
</dbReference>
<evidence type="ECO:0000313" key="4">
    <source>
        <dbReference type="EMBL" id="SEQ77313.1"/>
    </source>
</evidence>
<keyword evidence="1" id="KW-0732">Signal</keyword>
<dbReference type="NCBIfam" id="NF045579">
    <property type="entry name" value="rhamnoside_JR"/>
    <property type="match status" value="1"/>
</dbReference>
<dbReference type="SUPFAM" id="SSF49785">
    <property type="entry name" value="Galactose-binding domain-like"/>
    <property type="match status" value="1"/>
</dbReference>
<dbReference type="AlphaFoldDB" id="A0A1H9IRS8"/>